<keyword evidence="2" id="KW-1185">Reference proteome</keyword>
<name>A0ABU0JTP1_HATLI</name>
<dbReference type="InterPro" id="IPR011697">
    <property type="entry name" value="Peptidase_C26"/>
</dbReference>
<sequence length="242" mass="26662">MKKAVIGISGSITVETDGDMPGYERAYATDDYVQAVAREGAIPVILPIVQDEDIIKEQVKNVDAIILSGGHDVSPLVYGEEPLLKQGEILEKRDYFDIKLLKTALELKKPVLGICRGLQLLNAALGGTNYQDLSYIESCTIKHDQGSSGPTTATHTVETKKDSKLNKLFGDTFLVNSFHHQALKEIPQGFVVSAKAKDGVIEGIEKLGEDFVVGVQWHPEMMSVKHENMRVIFKELIKEALK</sequence>
<dbReference type="PROSITE" id="PS51273">
    <property type="entry name" value="GATASE_TYPE_1"/>
    <property type="match status" value="1"/>
</dbReference>
<gene>
    <name evidence="1" type="ORF">QOZ93_002218</name>
</gene>
<dbReference type="Gene3D" id="3.40.50.880">
    <property type="match status" value="1"/>
</dbReference>
<dbReference type="InterPro" id="IPR029062">
    <property type="entry name" value="Class_I_gatase-like"/>
</dbReference>
<dbReference type="CDD" id="cd01745">
    <property type="entry name" value="GATase1_2"/>
    <property type="match status" value="1"/>
</dbReference>
<keyword evidence="1" id="KW-0315">Glutamine amidotransferase</keyword>
<evidence type="ECO:0000313" key="1">
    <source>
        <dbReference type="EMBL" id="MDQ0480470.1"/>
    </source>
</evidence>
<dbReference type="RefSeq" id="WP_111940752.1">
    <property type="nucleotide sequence ID" value="NZ_BAAACJ010000035.1"/>
</dbReference>
<reference evidence="1 2" key="1">
    <citation type="submission" date="2023-07" db="EMBL/GenBank/DDBJ databases">
        <title>Genomic Encyclopedia of Type Strains, Phase IV (KMG-IV): sequencing the most valuable type-strain genomes for metagenomic binning, comparative biology and taxonomic classification.</title>
        <authorList>
            <person name="Goeker M."/>
        </authorList>
    </citation>
    <scope>NUCLEOTIDE SEQUENCE [LARGE SCALE GENOMIC DNA]</scope>
    <source>
        <strain evidence="1 2">DSM 1400</strain>
    </source>
</reference>
<accession>A0ABU0JTP1</accession>
<dbReference type="PANTHER" id="PTHR43235:SF1">
    <property type="entry name" value="GLUTAMINE AMIDOTRANSFERASE PB2B2.05-RELATED"/>
    <property type="match status" value="1"/>
</dbReference>
<organism evidence="1 2">
    <name type="scientific">Hathewaya limosa</name>
    <name type="common">Clostridium limosum</name>
    <dbReference type="NCBI Taxonomy" id="1536"/>
    <lineage>
        <taxon>Bacteria</taxon>
        <taxon>Bacillati</taxon>
        <taxon>Bacillota</taxon>
        <taxon>Clostridia</taxon>
        <taxon>Eubacteriales</taxon>
        <taxon>Clostridiaceae</taxon>
        <taxon>Hathewaya</taxon>
    </lineage>
</organism>
<protein>
    <submittedName>
        <fullName evidence="1">Glutamine amidotransferase</fullName>
    </submittedName>
</protein>
<dbReference type="InterPro" id="IPR044668">
    <property type="entry name" value="PuuD-like"/>
</dbReference>
<proteinExistence type="predicted"/>
<dbReference type="PANTHER" id="PTHR43235">
    <property type="entry name" value="GLUTAMINE AMIDOTRANSFERASE PB2B2.05-RELATED"/>
    <property type="match status" value="1"/>
</dbReference>
<dbReference type="EMBL" id="JAUSWN010000020">
    <property type="protein sequence ID" value="MDQ0480470.1"/>
    <property type="molecule type" value="Genomic_DNA"/>
</dbReference>
<evidence type="ECO:0000313" key="2">
    <source>
        <dbReference type="Proteomes" id="UP001224418"/>
    </source>
</evidence>
<comment type="caution">
    <text evidence="1">The sequence shown here is derived from an EMBL/GenBank/DDBJ whole genome shotgun (WGS) entry which is preliminary data.</text>
</comment>
<dbReference type="SUPFAM" id="SSF52317">
    <property type="entry name" value="Class I glutamine amidotransferase-like"/>
    <property type="match status" value="1"/>
</dbReference>
<dbReference type="Pfam" id="PF07722">
    <property type="entry name" value="Peptidase_C26"/>
    <property type="match status" value="1"/>
</dbReference>
<dbReference type="Proteomes" id="UP001224418">
    <property type="component" value="Unassembled WGS sequence"/>
</dbReference>